<keyword evidence="3" id="KW-1185">Reference proteome</keyword>
<sequence length="287" mass="30938">MPLFRNHHMMDINALRIPCPEGQSPLALASSCPSHCPRECRSGANHGKWYTACFKEAHGHRYKLMPRIKVKGLQRRRTSQGSPPHVPPATALPAASVMPPSAAPSTSPPPATWTMPPSTVPPTSTPPAIQTTSTPPSTAPPTACHERQAARLCIDDLALSEPLVRHITAGVALPKPRRAPLSQFGRPAEVDCWLGFQQRLGNGTGKPAGIPRSTHTRTRGGCAPVPAGTVLYTVETKFNVGSTDKWRAIMQPWVPVIPAGQLTSTRTRTRTGKTRLPVRVWATRAVA</sequence>
<accession>A0AAD6Y8D8</accession>
<dbReference type="AlphaFoldDB" id="A0AAD6Y8D8"/>
<name>A0AAD6Y8D8_9AGAR</name>
<dbReference type="PROSITE" id="PS51257">
    <property type="entry name" value="PROKAR_LIPOPROTEIN"/>
    <property type="match status" value="1"/>
</dbReference>
<feature type="region of interest" description="Disordered" evidence="1">
    <location>
        <begin position="72"/>
        <end position="144"/>
    </location>
</feature>
<evidence type="ECO:0000313" key="2">
    <source>
        <dbReference type="EMBL" id="KAJ7201915.1"/>
    </source>
</evidence>
<feature type="compositionally biased region" description="Low complexity" evidence="1">
    <location>
        <begin position="93"/>
        <end position="105"/>
    </location>
</feature>
<reference evidence="2" key="1">
    <citation type="submission" date="2023-03" db="EMBL/GenBank/DDBJ databases">
        <title>Massive genome expansion in bonnet fungi (Mycena s.s.) driven by repeated elements and novel gene families across ecological guilds.</title>
        <authorList>
            <consortium name="Lawrence Berkeley National Laboratory"/>
            <person name="Harder C.B."/>
            <person name="Miyauchi S."/>
            <person name="Viragh M."/>
            <person name="Kuo A."/>
            <person name="Thoen E."/>
            <person name="Andreopoulos B."/>
            <person name="Lu D."/>
            <person name="Skrede I."/>
            <person name="Drula E."/>
            <person name="Henrissat B."/>
            <person name="Morin E."/>
            <person name="Kohler A."/>
            <person name="Barry K."/>
            <person name="LaButti K."/>
            <person name="Morin E."/>
            <person name="Salamov A."/>
            <person name="Lipzen A."/>
            <person name="Mereny Z."/>
            <person name="Hegedus B."/>
            <person name="Baldrian P."/>
            <person name="Stursova M."/>
            <person name="Weitz H."/>
            <person name="Taylor A."/>
            <person name="Grigoriev I.V."/>
            <person name="Nagy L.G."/>
            <person name="Martin F."/>
            <person name="Kauserud H."/>
        </authorList>
    </citation>
    <scope>NUCLEOTIDE SEQUENCE</scope>
    <source>
        <strain evidence="2">9144</strain>
    </source>
</reference>
<organism evidence="2 3">
    <name type="scientific">Mycena pura</name>
    <dbReference type="NCBI Taxonomy" id="153505"/>
    <lineage>
        <taxon>Eukaryota</taxon>
        <taxon>Fungi</taxon>
        <taxon>Dikarya</taxon>
        <taxon>Basidiomycota</taxon>
        <taxon>Agaricomycotina</taxon>
        <taxon>Agaricomycetes</taxon>
        <taxon>Agaricomycetidae</taxon>
        <taxon>Agaricales</taxon>
        <taxon>Marasmiineae</taxon>
        <taxon>Mycenaceae</taxon>
        <taxon>Mycena</taxon>
    </lineage>
</organism>
<evidence type="ECO:0000256" key="1">
    <source>
        <dbReference type="SAM" id="MobiDB-lite"/>
    </source>
</evidence>
<dbReference type="EMBL" id="JARJCW010000057">
    <property type="protein sequence ID" value="KAJ7201915.1"/>
    <property type="molecule type" value="Genomic_DNA"/>
</dbReference>
<protein>
    <submittedName>
        <fullName evidence="2">Uncharacterized protein</fullName>
    </submittedName>
</protein>
<feature type="compositionally biased region" description="Low complexity" evidence="1">
    <location>
        <begin position="126"/>
        <end position="143"/>
    </location>
</feature>
<comment type="caution">
    <text evidence="2">The sequence shown here is derived from an EMBL/GenBank/DDBJ whole genome shotgun (WGS) entry which is preliminary data.</text>
</comment>
<proteinExistence type="predicted"/>
<gene>
    <name evidence="2" type="ORF">GGX14DRAFT_399873</name>
</gene>
<dbReference type="Proteomes" id="UP001219525">
    <property type="component" value="Unassembled WGS sequence"/>
</dbReference>
<evidence type="ECO:0000313" key="3">
    <source>
        <dbReference type="Proteomes" id="UP001219525"/>
    </source>
</evidence>